<keyword evidence="5" id="KW-0539">Nucleus</keyword>
<name>A0A7U0IKF6_BOENI</name>
<dbReference type="FunFam" id="2.20.25.80:FF:000009">
    <property type="entry name" value="WRKY transcription factor 53"/>
    <property type="match status" value="1"/>
</dbReference>
<dbReference type="EMBL" id="MT123309">
    <property type="protein sequence ID" value="QQV37198.1"/>
    <property type="molecule type" value="mRNA"/>
</dbReference>
<evidence type="ECO:0000256" key="3">
    <source>
        <dbReference type="ARBA" id="ARBA00023125"/>
    </source>
</evidence>
<organism evidence="9">
    <name type="scientific">Boehmeria nivea</name>
    <name type="common">Chinese grass</name>
    <name type="synonym">Urtica nivea</name>
    <dbReference type="NCBI Taxonomy" id="83906"/>
    <lineage>
        <taxon>Eukaryota</taxon>
        <taxon>Viridiplantae</taxon>
        <taxon>Streptophyta</taxon>
        <taxon>Embryophyta</taxon>
        <taxon>Tracheophyta</taxon>
        <taxon>Spermatophyta</taxon>
        <taxon>Magnoliopsida</taxon>
        <taxon>eudicotyledons</taxon>
        <taxon>Gunneridae</taxon>
        <taxon>Pentapetalae</taxon>
        <taxon>rosids</taxon>
        <taxon>fabids</taxon>
        <taxon>Rosales</taxon>
        <taxon>Urticaceae</taxon>
        <taxon>Boehmeria</taxon>
    </lineage>
</organism>
<dbReference type="SUPFAM" id="SSF118290">
    <property type="entry name" value="WRKY DNA-binding domain"/>
    <property type="match status" value="1"/>
</dbReference>
<evidence type="ECO:0000313" key="9">
    <source>
        <dbReference type="EMBL" id="QQV37198.1"/>
    </source>
</evidence>
<proteinExistence type="evidence at transcript level"/>
<feature type="compositionally biased region" description="Gly residues" evidence="7">
    <location>
        <begin position="84"/>
        <end position="96"/>
    </location>
</feature>
<keyword evidence="3" id="KW-0238">DNA-binding</keyword>
<accession>A0A7U0IKF6</accession>
<evidence type="ECO:0000256" key="1">
    <source>
        <dbReference type="ARBA" id="ARBA00004123"/>
    </source>
</evidence>
<feature type="compositionally biased region" description="Basic and acidic residues" evidence="7">
    <location>
        <begin position="111"/>
        <end position="123"/>
    </location>
</feature>
<dbReference type="AlphaFoldDB" id="A0A7U0IKF6"/>
<dbReference type="GO" id="GO:0003700">
    <property type="term" value="F:DNA-binding transcription factor activity"/>
    <property type="evidence" value="ECO:0007669"/>
    <property type="project" value="InterPro"/>
</dbReference>
<gene>
    <name evidence="9" type="primary">WRKY9</name>
</gene>
<evidence type="ECO:0000256" key="5">
    <source>
        <dbReference type="ARBA" id="ARBA00023242"/>
    </source>
</evidence>
<dbReference type="GO" id="GO:0000976">
    <property type="term" value="F:transcription cis-regulatory region binding"/>
    <property type="evidence" value="ECO:0007669"/>
    <property type="project" value="TreeGrafter"/>
</dbReference>
<dbReference type="GO" id="GO:0010150">
    <property type="term" value="P:leaf senescence"/>
    <property type="evidence" value="ECO:0007669"/>
    <property type="project" value="UniProtKB-ARBA"/>
</dbReference>
<dbReference type="GO" id="GO:0009751">
    <property type="term" value="P:response to salicylic acid"/>
    <property type="evidence" value="ECO:0007669"/>
    <property type="project" value="UniProtKB-ARBA"/>
</dbReference>
<feature type="region of interest" description="Disordered" evidence="7">
    <location>
        <begin position="70"/>
        <end position="145"/>
    </location>
</feature>
<dbReference type="GO" id="GO:0042542">
    <property type="term" value="P:response to hydrogen peroxide"/>
    <property type="evidence" value="ECO:0007669"/>
    <property type="project" value="UniProtKB-ARBA"/>
</dbReference>
<sequence length="414" mass="45477">MENINKGDWEANNNLVNELTRGKELARQLQMHLQSNVGTSSSQETCEYLVQKILVSFEKGISLLSWPPNPAAAAGDQPQPLQHGAGGSGGGGGGGVQISESPPSLAGSPRSDQDSDRDQERDASRKRKSLPRWTKQVRVNPGMGLEGPLDDGFSWRKYGQKDILGAKYPRGYYRCTHRNVQGCLATKQVQRSDDDPNIFEITYRGRHTCNQPPSNTSTPTIDQPMSVHENQEHLIPNTNTIELSHHQQNMNMINVQLNQQNLQNAQLEHDMLSNLRSGLRVITEGLDDNSFHFASSSSATRGVKTEAINDSRFLANANSSMIMGNTSFVGTEFSPTTSFHVSPAASGTSYFSVSPQGGIEDHFGVSQNFHNPNSESDQINTNSATNNAPNLDFPFGHVDDQFDPNFTFGHPGFY</sequence>
<reference evidence="9" key="1">
    <citation type="submission" date="2020-02" db="EMBL/GenBank/DDBJ databases">
        <title>The WRKY gene family in ramie (Boehmeria nivea L. Gaud): 26 BnWRKY genes expression analyses and overexpression of BnWRKY23 increased drought stress tolerance in Arabidopsis thaliana.</title>
        <authorList>
            <person name="Bao Y."/>
            <person name="Dai L."/>
            <person name="Liao Y."/>
            <person name="Huang X."/>
            <person name="Liu L."/>
            <person name="Peng D."/>
            <person name="Wang B."/>
        </authorList>
    </citation>
    <scope>NUCLEOTIDE SEQUENCE</scope>
</reference>
<feature type="domain" description="WRKY" evidence="8">
    <location>
        <begin position="144"/>
        <end position="212"/>
    </location>
</feature>
<evidence type="ECO:0000256" key="6">
    <source>
        <dbReference type="ARBA" id="ARBA00060850"/>
    </source>
</evidence>
<evidence type="ECO:0000256" key="2">
    <source>
        <dbReference type="ARBA" id="ARBA00023015"/>
    </source>
</evidence>
<dbReference type="InterPro" id="IPR036576">
    <property type="entry name" value="WRKY_dom_sf"/>
</dbReference>
<comment type="subcellular location">
    <subcellularLocation>
        <location evidence="1">Nucleus</location>
    </subcellularLocation>
</comment>
<dbReference type="InterPro" id="IPR044810">
    <property type="entry name" value="WRKY_plant"/>
</dbReference>
<evidence type="ECO:0000256" key="4">
    <source>
        <dbReference type="ARBA" id="ARBA00023163"/>
    </source>
</evidence>
<evidence type="ECO:0000259" key="8">
    <source>
        <dbReference type="PROSITE" id="PS50811"/>
    </source>
</evidence>
<keyword evidence="4" id="KW-0804">Transcription</keyword>
<dbReference type="SMART" id="SM00774">
    <property type="entry name" value="WRKY"/>
    <property type="match status" value="1"/>
</dbReference>
<dbReference type="Pfam" id="PF03106">
    <property type="entry name" value="WRKY"/>
    <property type="match status" value="1"/>
</dbReference>
<dbReference type="GO" id="GO:0010193">
    <property type="term" value="P:response to ozone"/>
    <property type="evidence" value="ECO:0007669"/>
    <property type="project" value="UniProtKB-ARBA"/>
</dbReference>
<keyword evidence="2" id="KW-0805">Transcription regulation</keyword>
<comment type="similarity">
    <text evidence="6">Belongs to the WRKY group III family.</text>
</comment>
<dbReference type="PROSITE" id="PS50811">
    <property type="entry name" value="WRKY"/>
    <property type="match status" value="1"/>
</dbReference>
<protein>
    <submittedName>
        <fullName evidence="9">WRKY transcription factor</fullName>
    </submittedName>
</protein>
<dbReference type="Gene3D" id="2.20.25.80">
    <property type="entry name" value="WRKY domain"/>
    <property type="match status" value="1"/>
</dbReference>
<dbReference type="PANTHER" id="PTHR32096">
    <property type="entry name" value="WRKY TRANSCRIPTION FACTOR 30-RELATED-RELATED"/>
    <property type="match status" value="1"/>
</dbReference>
<dbReference type="InterPro" id="IPR003657">
    <property type="entry name" value="WRKY_dom"/>
</dbReference>
<dbReference type="PANTHER" id="PTHR32096:SF115">
    <property type="entry name" value="WRKY TRANSCRIPTION FACTOR 30-RELATED"/>
    <property type="match status" value="1"/>
</dbReference>
<dbReference type="GO" id="GO:0005634">
    <property type="term" value="C:nucleus"/>
    <property type="evidence" value="ECO:0007669"/>
    <property type="project" value="UniProtKB-SubCell"/>
</dbReference>
<evidence type="ECO:0000256" key="7">
    <source>
        <dbReference type="SAM" id="MobiDB-lite"/>
    </source>
</evidence>